<dbReference type="Pfam" id="PF12704">
    <property type="entry name" value="MacB_PCD"/>
    <property type="match status" value="1"/>
</dbReference>
<evidence type="ECO:0000256" key="1">
    <source>
        <dbReference type="ARBA" id="ARBA00004651"/>
    </source>
</evidence>
<feature type="transmembrane region" description="Helical" evidence="6">
    <location>
        <begin position="20"/>
        <end position="40"/>
    </location>
</feature>
<name>A0A7S7NVR7_PALFE</name>
<dbReference type="InterPro" id="IPR003838">
    <property type="entry name" value="ABC3_permease_C"/>
</dbReference>
<reference evidence="9 10" key="1">
    <citation type="submission" date="2020-10" db="EMBL/GenBank/DDBJ databases">
        <title>Complete genome sequence of Paludibaculum fermentans P105T, a facultatively anaerobic acidobacterium capable of dissimilatory Fe(III) reduction.</title>
        <authorList>
            <person name="Dedysh S.N."/>
            <person name="Beletsky A.V."/>
            <person name="Kulichevskaya I.S."/>
            <person name="Mardanov A.V."/>
            <person name="Ravin N.V."/>
        </authorList>
    </citation>
    <scope>NUCLEOTIDE SEQUENCE [LARGE SCALE GENOMIC DNA]</scope>
    <source>
        <strain evidence="9 10">P105</strain>
    </source>
</reference>
<dbReference type="AlphaFoldDB" id="A0A7S7NVR7"/>
<dbReference type="Proteomes" id="UP000593892">
    <property type="component" value="Chromosome"/>
</dbReference>
<gene>
    <name evidence="9" type="ORF">IRI77_12315</name>
</gene>
<dbReference type="RefSeq" id="WP_194452349.1">
    <property type="nucleotide sequence ID" value="NZ_CP063849.1"/>
</dbReference>
<evidence type="ECO:0000256" key="4">
    <source>
        <dbReference type="ARBA" id="ARBA00022989"/>
    </source>
</evidence>
<feature type="domain" description="MacB-like periplasmic core" evidence="8">
    <location>
        <begin position="19"/>
        <end position="227"/>
    </location>
</feature>
<proteinExistence type="predicted"/>
<keyword evidence="2" id="KW-1003">Cell membrane</keyword>
<evidence type="ECO:0000313" key="9">
    <source>
        <dbReference type="EMBL" id="QOY90691.1"/>
    </source>
</evidence>
<dbReference type="GO" id="GO:0022857">
    <property type="term" value="F:transmembrane transporter activity"/>
    <property type="evidence" value="ECO:0007669"/>
    <property type="project" value="TreeGrafter"/>
</dbReference>
<dbReference type="InterPro" id="IPR050250">
    <property type="entry name" value="Macrolide_Exporter_MacB"/>
</dbReference>
<feature type="domain" description="ABC3 transporter permease C-terminal" evidence="7">
    <location>
        <begin position="260"/>
        <end position="380"/>
    </location>
</feature>
<evidence type="ECO:0000256" key="6">
    <source>
        <dbReference type="SAM" id="Phobius"/>
    </source>
</evidence>
<dbReference type="GO" id="GO:0005886">
    <property type="term" value="C:plasma membrane"/>
    <property type="evidence" value="ECO:0007669"/>
    <property type="project" value="UniProtKB-SubCell"/>
</dbReference>
<evidence type="ECO:0000256" key="2">
    <source>
        <dbReference type="ARBA" id="ARBA00022475"/>
    </source>
</evidence>
<evidence type="ECO:0000256" key="5">
    <source>
        <dbReference type="ARBA" id="ARBA00023136"/>
    </source>
</evidence>
<dbReference type="InterPro" id="IPR025857">
    <property type="entry name" value="MacB_PCD"/>
</dbReference>
<keyword evidence="4 6" id="KW-1133">Transmembrane helix</keyword>
<feature type="transmembrane region" description="Helical" evidence="6">
    <location>
        <begin position="299"/>
        <end position="325"/>
    </location>
</feature>
<dbReference type="EMBL" id="CP063849">
    <property type="protein sequence ID" value="QOY90691.1"/>
    <property type="molecule type" value="Genomic_DNA"/>
</dbReference>
<comment type="subcellular location">
    <subcellularLocation>
        <location evidence="1">Cell membrane</location>
        <topology evidence="1">Multi-pass membrane protein</topology>
    </subcellularLocation>
</comment>
<dbReference type="PANTHER" id="PTHR30572:SF15">
    <property type="entry name" value="ABC TRANSPORTER PERMEASE"/>
    <property type="match status" value="1"/>
</dbReference>
<organism evidence="9 10">
    <name type="scientific">Paludibaculum fermentans</name>
    <dbReference type="NCBI Taxonomy" id="1473598"/>
    <lineage>
        <taxon>Bacteria</taxon>
        <taxon>Pseudomonadati</taxon>
        <taxon>Acidobacteriota</taxon>
        <taxon>Terriglobia</taxon>
        <taxon>Bryobacterales</taxon>
        <taxon>Bryobacteraceae</taxon>
        <taxon>Paludibaculum</taxon>
    </lineage>
</organism>
<keyword evidence="3 6" id="KW-0812">Transmembrane</keyword>
<feature type="transmembrane region" description="Helical" evidence="6">
    <location>
        <begin position="256"/>
        <end position="278"/>
    </location>
</feature>
<keyword evidence="10" id="KW-1185">Reference proteome</keyword>
<evidence type="ECO:0000256" key="3">
    <source>
        <dbReference type="ARBA" id="ARBA00022692"/>
    </source>
</evidence>
<dbReference type="KEGG" id="pfer:IRI77_12315"/>
<evidence type="ECO:0000259" key="7">
    <source>
        <dbReference type="Pfam" id="PF02687"/>
    </source>
</evidence>
<dbReference type="PANTHER" id="PTHR30572">
    <property type="entry name" value="MEMBRANE COMPONENT OF TRANSPORTER-RELATED"/>
    <property type="match status" value="1"/>
</dbReference>
<evidence type="ECO:0000313" key="10">
    <source>
        <dbReference type="Proteomes" id="UP000593892"/>
    </source>
</evidence>
<evidence type="ECO:0000259" key="8">
    <source>
        <dbReference type="Pfam" id="PF12704"/>
    </source>
</evidence>
<keyword evidence="5 6" id="KW-0472">Membrane</keyword>
<sequence>MAIPITYNIRNLAVRKTTTVMTALGIALTVAVLLAAFSLVEGLKTAFEGSGHPLNVLVTRKGSDSELSSNFQRSVFNDMKFKQGIAKDKKGDPLASLEMVTVITLASEEFPEGTNVNVRGVTPTGIEIRDDSKIVEGRWFTPGRREVTVGSSVAKRYPAAHLGGKLKFGRGEWDVVGVFDTPQMARKSEILTDLNQAAGDFERTEVLSSALIRATDEVARQALVNDLSYDSKLNVQAKTEKEYYAMQTSSGDLVKYLGTFVAFIMAVGSCFAAMNTMYAAVARRSKEIGTLRILGFSRVAIMTSFLAESLMLATLGGILGILLVVPLNWVSTGIGSNVTFSEVTFQLRVSPQIMLRGLVFALFMGAIGGLLPAFSAARKQILVALRQI</sequence>
<dbReference type="Pfam" id="PF02687">
    <property type="entry name" value="FtsX"/>
    <property type="match status" value="1"/>
</dbReference>
<protein>
    <submittedName>
        <fullName evidence="9">ABC transporter permease</fullName>
    </submittedName>
</protein>
<accession>A0A7S7NVR7</accession>
<feature type="transmembrane region" description="Helical" evidence="6">
    <location>
        <begin position="353"/>
        <end position="377"/>
    </location>
</feature>